<dbReference type="Gene3D" id="3.30.70.1820">
    <property type="entry name" value="L1 transposable element, RRM domain"/>
    <property type="match status" value="1"/>
</dbReference>
<reference evidence="1" key="1">
    <citation type="journal article" date="2022" name="bioRxiv">
        <title>Sequencing and chromosome-scale assembly of the giantPleurodeles waltlgenome.</title>
        <authorList>
            <person name="Brown T."/>
            <person name="Elewa A."/>
            <person name="Iarovenko S."/>
            <person name="Subramanian E."/>
            <person name="Araus A.J."/>
            <person name="Petzold A."/>
            <person name="Susuki M."/>
            <person name="Suzuki K.-i.T."/>
            <person name="Hayashi T."/>
            <person name="Toyoda A."/>
            <person name="Oliveira C."/>
            <person name="Osipova E."/>
            <person name="Leigh N.D."/>
            <person name="Simon A."/>
            <person name="Yun M.H."/>
        </authorList>
    </citation>
    <scope>NUCLEOTIDE SEQUENCE</scope>
    <source>
        <strain evidence="1">20211129_DDA</strain>
        <tissue evidence="1">Liver</tissue>
    </source>
</reference>
<keyword evidence="2" id="KW-1185">Reference proteome</keyword>
<evidence type="ECO:0000313" key="1">
    <source>
        <dbReference type="EMBL" id="KAJ1164287.1"/>
    </source>
</evidence>
<evidence type="ECO:0000313" key="2">
    <source>
        <dbReference type="Proteomes" id="UP001066276"/>
    </source>
</evidence>
<dbReference type="PANTHER" id="PTHR11505">
    <property type="entry name" value="L1 TRANSPOSABLE ELEMENT-RELATED"/>
    <property type="match status" value="1"/>
</dbReference>
<comment type="caution">
    <text evidence="1">The sequence shown here is derived from an EMBL/GenBank/DDBJ whole genome shotgun (WGS) entry which is preliminary data.</text>
</comment>
<organism evidence="1 2">
    <name type="scientific">Pleurodeles waltl</name>
    <name type="common">Iberian ribbed newt</name>
    <dbReference type="NCBI Taxonomy" id="8319"/>
    <lineage>
        <taxon>Eukaryota</taxon>
        <taxon>Metazoa</taxon>
        <taxon>Chordata</taxon>
        <taxon>Craniata</taxon>
        <taxon>Vertebrata</taxon>
        <taxon>Euteleostomi</taxon>
        <taxon>Amphibia</taxon>
        <taxon>Batrachia</taxon>
        <taxon>Caudata</taxon>
        <taxon>Salamandroidea</taxon>
        <taxon>Salamandridae</taxon>
        <taxon>Pleurodelinae</taxon>
        <taxon>Pleurodeles</taxon>
    </lineage>
</organism>
<dbReference type="InterPro" id="IPR004244">
    <property type="entry name" value="Transposase_22"/>
</dbReference>
<gene>
    <name evidence="1" type="ORF">NDU88_004732</name>
</gene>
<protein>
    <submittedName>
        <fullName evidence="1">Uncharacterized protein</fullName>
    </submittedName>
</protein>
<dbReference type="EMBL" id="JANPWB010000008">
    <property type="protein sequence ID" value="KAJ1164287.1"/>
    <property type="molecule type" value="Genomic_DNA"/>
</dbReference>
<accession>A0AAV7SJM2</accession>
<dbReference type="AlphaFoldDB" id="A0AAV7SJM2"/>
<proteinExistence type="predicted"/>
<name>A0AAV7SJM2_PLEWA</name>
<sequence>MLLMDDPKGPKKDLAQDVKAIHKDLTDVGDRVSASEDKETPREEEVKHLQQEVLRLQEQHIDIQAHAEDLENRSRLNNIPIRGVPHEAENEDVEFYVQVLFTQILDCEDPVPIQNDRAHRVNPPWSRSERPADVLVCLHDFTTKRLILRQARDQHPLKFKGHAVTLYQDLSALTLQECKDFHSVTSFLRNWGISYSWGHPFRLTSKWEEKIISANLSRWRALCWDWTRQNSPH</sequence>
<dbReference type="Proteomes" id="UP001066276">
    <property type="component" value="Chromosome 4_2"/>
</dbReference>